<sequence>MDQWLVLLSVSLATGALNGLVGTGCQPSSPAGYGAHVRRVRRDRDYGGGGFLANFSRALAWWRSSAWRAVLAYPDAAEILRRMLSQA</sequence>
<dbReference type="EMBL" id="VZUL01000003">
    <property type="protein sequence ID" value="KAB1083849.1"/>
    <property type="molecule type" value="Genomic_DNA"/>
</dbReference>
<proteinExistence type="predicted"/>
<name>A0A6A1TPH8_NEOGA</name>
<dbReference type="RefSeq" id="WP_151047076.1">
    <property type="nucleotide sequence ID" value="NZ_VZUL01000003.1"/>
</dbReference>
<reference evidence="1 2" key="1">
    <citation type="submission" date="2019-09" db="EMBL/GenBank/DDBJ databases">
        <title>Genome sequencing of Ng87 strain.</title>
        <authorList>
            <person name="Karasev E.S."/>
            <person name="Andronov E."/>
        </authorList>
    </citation>
    <scope>NUCLEOTIDE SEQUENCE [LARGE SCALE GENOMIC DNA]</scope>
    <source>
        <strain evidence="1 2">Ng87</strain>
    </source>
</reference>
<evidence type="ECO:0000313" key="2">
    <source>
        <dbReference type="Proteomes" id="UP000386575"/>
    </source>
</evidence>
<dbReference type="AlphaFoldDB" id="A0A6A1TPH8"/>
<organism evidence="1 2">
    <name type="scientific">Neorhizobium galegae</name>
    <name type="common">Rhizobium galegae</name>
    <dbReference type="NCBI Taxonomy" id="399"/>
    <lineage>
        <taxon>Bacteria</taxon>
        <taxon>Pseudomonadati</taxon>
        <taxon>Pseudomonadota</taxon>
        <taxon>Alphaproteobacteria</taxon>
        <taxon>Hyphomicrobiales</taxon>
        <taxon>Rhizobiaceae</taxon>
        <taxon>Rhizobium/Agrobacterium group</taxon>
        <taxon>Neorhizobium</taxon>
    </lineage>
</organism>
<comment type="caution">
    <text evidence="1">The sequence shown here is derived from an EMBL/GenBank/DDBJ whole genome shotgun (WGS) entry which is preliminary data.</text>
</comment>
<dbReference type="Proteomes" id="UP000386575">
    <property type="component" value="Unassembled WGS sequence"/>
</dbReference>
<gene>
    <name evidence="1" type="ORF">F4V91_30950</name>
</gene>
<protein>
    <submittedName>
        <fullName evidence="1">Uncharacterized protein</fullName>
    </submittedName>
</protein>
<evidence type="ECO:0000313" key="1">
    <source>
        <dbReference type="EMBL" id="KAB1083849.1"/>
    </source>
</evidence>
<accession>A0A6A1TPH8</accession>